<proteinExistence type="predicted"/>
<feature type="signal peptide" evidence="1">
    <location>
        <begin position="1"/>
        <end position="22"/>
    </location>
</feature>
<evidence type="ECO:0000313" key="2">
    <source>
        <dbReference type="EMBL" id="KAK1923465.1"/>
    </source>
</evidence>
<organism evidence="2 3">
    <name type="scientific">Papiliotrema laurentii</name>
    <name type="common">Cryptococcus laurentii</name>
    <dbReference type="NCBI Taxonomy" id="5418"/>
    <lineage>
        <taxon>Eukaryota</taxon>
        <taxon>Fungi</taxon>
        <taxon>Dikarya</taxon>
        <taxon>Basidiomycota</taxon>
        <taxon>Agaricomycotina</taxon>
        <taxon>Tremellomycetes</taxon>
        <taxon>Tremellales</taxon>
        <taxon>Rhynchogastremaceae</taxon>
        <taxon>Papiliotrema</taxon>
    </lineage>
</organism>
<evidence type="ECO:0000256" key="1">
    <source>
        <dbReference type="SAM" id="SignalP"/>
    </source>
</evidence>
<dbReference type="AlphaFoldDB" id="A0AAD9CXK6"/>
<dbReference type="InterPro" id="IPR051236">
    <property type="entry name" value="HAT_RTT109-like"/>
</dbReference>
<sequence>MFGTVVCLVLAFYAWNVEVLWGGEMAPGRYRGGVWLGGLQNHTALPVKRRWLHSHNDEMHGDDALLLALRLGYGSVEVDTWLGEDPAKVSAVSSDVASKGRKRDMHDELRSISPRGSAGAIGGVLDDSFMMLTGHKAKDVTGRTLAEFYLDPLFARLEENNRGRLANETVVGLYKDDPTAEVQFVIDMKSDGDATWPYLVAALQRFMDRGYLTAYDATTSQWSRGAIMVIGTGNTPIHRVYHQNPRVIFYDAPLKRLARTVSIPQSDAGPATRFEWDSTIAPMASDKFPIAYHLALAMPPWNNYIVTRLRGYTMEAARRGMDARWWGSARNPGWVRRRLWEVQKQGGVVWTNADDLVDAVDWLTEYEAR</sequence>
<dbReference type="PANTHER" id="PTHR31571">
    <property type="entry name" value="ALTERED INHERITANCE OF MITOCHONDRIA PROTEIN 6"/>
    <property type="match status" value="1"/>
</dbReference>
<accession>A0AAD9CXK6</accession>
<keyword evidence="1" id="KW-0732">Signal</keyword>
<feature type="chain" id="PRO_5042039653" evidence="1">
    <location>
        <begin position="23"/>
        <end position="369"/>
    </location>
</feature>
<dbReference type="PANTHER" id="PTHR31571:SF1">
    <property type="entry name" value="ALTERED INHERITANCE OF MITOCHONDRIA PROTEIN 6"/>
    <property type="match status" value="1"/>
</dbReference>
<evidence type="ECO:0000313" key="3">
    <source>
        <dbReference type="Proteomes" id="UP001182556"/>
    </source>
</evidence>
<name>A0AAD9CXK6_PAPLA</name>
<keyword evidence="3" id="KW-1185">Reference proteome</keyword>
<comment type="caution">
    <text evidence="2">The sequence shown here is derived from an EMBL/GenBank/DDBJ whole genome shotgun (WGS) entry which is preliminary data.</text>
</comment>
<protein>
    <submittedName>
        <fullName evidence="2">Uncharacterized protein</fullName>
    </submittedName>
</protein>
<reference evidence="2" key="1">
    <citation type="submission" date="2023-02" db="EMBL/GenBank/DDBJ databases">
        <title>Identification and recombinant expression of a fungal hydrolase from Papiliotrema laurentii that hydrolyzes apple cutin and clears colloidal polyester polyurethane.</title>
        <authorList>
            <consortium name="DOE Joint Genome Institute"/>
            <person name="Roman V.A."/>
            <person name="Bojanowski C."/>
            <person name="Crable B.R."/>
            <person name="Wagner D.N."/>
            <person name="Hung C.S."/>
            <person name="Nadeau L.J."/>
            <person name="Schratz L."/>
            <person name="Haridas S."/>
            <person name="Pangilinan J."/>
            <person name="Lipzen A."/>
            <person name="Na H."/>
            <person name="Yan M."/>
            <person name="Ng V."/>
            <person name="Grigoriev I.V."/>
            <person name="Spatafora J.W."/>
            <person name="Barlow D."/>
            <person name="Biffinger J."/>
            <person name="Kelley-Loughnane N."/>
            <person name="Varaljay V.A."/>
            <person name="Crookes-Goodson W.J."/>
        </authorList>
    </citation>
    <scope>NUCLEOTIDE SEQUENCE</scope>
    <source>
        <strain evidence="2">5307AH</strain>
    </source>
</reference>
<dbReference type="Proteomes" id="UP001182556">
    <property type="component" value="Unassembled WGS sequence"/>
</dbReference>
<dbReference type="EMBL" id="JAODAN010000006">
    <property type="protein sequence ID" value="KAK1923465.1"/>
    <property type="molecule type" value="Genomic_DNA"/>
</dbReference>
<gene>
    <name evidence="2" type="ORF">DB88DRAFT_511020</name>
</gene>